<dbReference type="Proteomes" id="UP000078541">
    <property type="component" value="Unassembled WGS sequence"/>
</dbReference>
<gene>
    <name evidence="1" type="ORF">ALC56_08509</name>
</gene>
<evidence type="ECO:0000313" key="2">
    <source>
        <dbReference type="Proteomes" id="UP000078541"/>
    </source>
</evidence>
<organism evidence="1 2">
    <name type="scientific">Trachymyrmex septentrionalis</name>
    <dbReference type="NCBI Taxonomy" id="34720"/>
    <lineage>
        <taxon>Eukaryota</taxon>
        <taxon>Metazoa</taxon>
        <taxon>Ecdysozoa</taxon>
        <taxon>Arthropoda</taxon>
        <taxon>Hexapoda</taxon>
        <taxon>Insecta</taxon>
        <taxon>Pterygota</taxon>
        <taxon>Neoptera</taxon>
        <taxon>Endopterygota</taxon>
        <taxon>Hymenoptera</taxon>
        <taxon>Apocrita</taxon>
        <taxon>Aculeata</taxon>
        <taxon>Formicoidea</taxon>
        <taxon>Formicidae</taxon>
        <taxon>Myrmicinae</taxon>
        <taxon>Trachymyrmex</taxon>
    </lineage>
</organism>
<dbReference type="EMBL" id="KQ981727">
    <property type="protein sequence ID" value="KYN36718.1"/>
    <property type="molecule type" value="Genomic_DNA"/>
</dbReference>
<evidence type="ECO:0000313" key="1">
    <source>
        <dbReference type="EMBL" id="KYN36718.1"/>
    </source>
</evidence>
<proteinExistence type="predicted"/>
<sequence length="228" mass="25968">TKGVSGNILSQALENLPVKQCTQFKVATSVRPEGIKGQTWRQVYRQEVGFSAAFFELRNDVIDGAREQEGWLLRVRLDPACGRASALHLHPVKCRKVVKARAVMCRIASCIRRSVSVLQTSKDTGSISAKSAPLTSRELYESGKGFRTSRNYLRAEALHVLSDFDICLWDSSRLKMGDTIVDNNVKRMILRAFIHIRQQGQDSFIKQSNLDRYICFAYIFQRYLFRMA</sequence>
<accession>A0A195F8F6</accession>
<feature type="non-terminal residue" evidence="1">
    <location>
        <position position="1"/>
    </location>
</feature>
<dbReference type="AlphaFoldDB" id="A0A195F8F6"/>
<protein>
    <submittedName>
        <fullName evidence="1">Uncharacterized protein</fullName>
    </submittedName>
</protein>
<keyword evidence="2" id="KW-1185">Reference proteome</keyword>
<reference evidence="1 2" key="1">
    <citation type="submission" date="2016-03" db="EMBL/GenBank/DDBJ databases">
        <title>Trachymyrmex septentrionalis WGS genome.</title>
        <authorList>
            <person name="Nygaard S."/>
            <person name="Hu H."/>
            <person name="Boomsma J."/>
            <person name="Zhang G."/>
        </authorList>
    </citation>
    <scope>NUCLEOTIDE SEQUENCE [LARGE SCALE GENOMIC DNA]</scope>
    <source>
        <strain evidence="1">Tsep2-gDNA-1</strain>
        <tissue evidence="1">Whole body</tissue>
    </source>
</reference>
<name>A0A195F8F6_9HYME</name>